<dbReference type="PANTHER" id="PTHR34385">
    <property type="entry name" value="D-ALANYL-D-ALANINE CARBOXYPEPTIDASE"/>
    <property type="match status" value="1"/>
</dbReference>
<feature type="compositionally biased region" description="Low complexity" evidence="1">
    <location>
        <begin position="112"/>
        <end position="125"/>
    </location>
</feature>
<reference evidence="4 5" key="1">
    <citation type="submission" date="2016-04" db="EMBL/GenBank/DDBJ databases">
        <title>First whole genome shotgun sequence of the bacterium Enteractinococcus sp. strain UASWS1574.</title>
        <authorList>
            <person name="Crovadore J."/>
            <person name="Chablais R."/>
            <person name="Lefort F."/>
        </authorList>
    </citation>
    <scope>NUCLEOTIDE SEQUENCE [LARGE SCALE GENOMIC DNA]</scope>
    <source>
        <strain evidence="4 5">UASWS1574</strain>
    </source>
</reference>
<protein>
    <recommendedName>
        <fullName evidence="3">D-alanyl-D-alanine carboxypeptidase-like core domain-containing protein</fullName>
    </recommendedName>
</protein>
<dbReference type="Proteomes" id="UP000078292">
    <property type="component" value="Unassembled WGS sequence"/>
</dbReference>
<evidence type="ECO:0000313" key="5">
    <source>
        <dbReference type="Proteomes" id="UP000078292"/>
    </source>
</evidence>
<dbReference type="Gene3D" id="3.30.1380.10">
    <property type="match status" value="1"/>
</dbReference>
<organism evidence="4 5">
    <name type="scientific">Enteractinococcus helveticum</name>
    <dbReference type="NCBI Taxonomy" id="1837282"/>
    <lineage>
        <taxon>Bacteria</taxon>
        <taxon>Bacillati</taxon>
        <taxon>Actinomycetota</taxon>
        <taxon>Actinomycetes</taxon>
        <taxon>Micrococcales</taxon>
        <taxon>Micrococcaceae</taxon>
    </lineage>
</organism>
<feature type="compositionally biased region" description="Basic and acidic residues" evidence="1">
    <location>
        <begin position="54"/>
        <end position="69"/>
    </location>
</feature>
<dbReference type="InterPro" id="IPR009045">
    <property type="entry name" value="Zn_M74/Hedgehog-like"/>
</dbReference>
<name>A0A1B7LWA5_9MICC</name>
<dbReference type="PANTHER" id="PTHR34385:SF1">
    <property type="entry name" value="PEPTIDOGLYCAN L-ALANYL-D-GLUTAMATE ENDOPEPTIDASE CWLK"/>
    <property type="match status" value="1"/>
</dbReference>
<dbReference type="AlphaFoldDB" id="A0A1B7LWA5"/>
<dbReference type="SUPFAM" id="SSF55166">
    <property type="entry name" value="Hedgehog/DD-peptidase"/>
    <property type="match status" value="1"/>
</dbReference>
<feature type="chain" id="PRO_5008597155" description="D-alanyl-D-alanine carboxypeptidase-like core domain-containing protein" evidence="2">
    <location>
        <begin position="32"/>
        <end position="349"/>
    </location>
</feature>
<dbReference type="InterPro" id="IPR058193">
    <property type="entry name" value="VanY/YodJ_core_dom"/>
</dbReference>
<evidence type="ECO:0000256" key="2">
    <source>
        <dbReference type="SAM" id="SignalP"/>
    </source>
</evidence>
<evidence type="ECO:0000256" key="1">
    <source>
        <dbReference type="SAM" id="MobiDB-lite"/>
    </source>
</evidence>
<dbReference type="Pfam" id="PF02557">
    <property type="entry name" value="VanY"/>
    <property type="match status" value="1"/>
</dbReference>
<proteinExistence type="predicted"/>
<feature type="signal peptide" evidence="2">
    <location>
        <begin position="1"/>
        <end position="31"/>
    </location>
</feature>
<dbReference type="GO" id="GO:0006508">
    <property type="term" value="P:proteolysis"/>
    <property type="evidence" value="ECO:0007669"/>
    <property type="project" value="InterPro"/>
</dbReference>
<dbReference type="GO" id="GO:0008233">
    <property type="term" value="F:peptidase activity"/>
    <property type="evidence" value="ECO:0007669"/>
    <property type="project" value="InterPro"/>
</dbReference>
<sequence length="349" mass="38279">MPRSTTVTVTAAAVTLACLGASIFVSPPVVAETMGRPVQEFSPLKPETYPVASSRDEDMNLPVAHDREQSIATESSTSSTTTLSSPQSSEPVPRQIDEVTLTPVTADEERSSTSSKPSPAKSTPALPKIEVALPESTAPASTDEDTQDTSHIPQDLESPDSMTVIVNKLRPLPADYEPTDLVELPAQFGAGAPMLREVAAEATQAMFEAAQQDGINLTVISAYRSYDYQTELYDNYVRQYGTTNTNEMSARPGFSEHQTGLALDVDTPGGQHTLKQSFGETPAGQWLVERAHEFGFVIRYPEDEHEYTGFSYEPWHLRYFGEQYAQHIVEHSGVAEREFELDPAPDYQE</sequence>
<accession>A0A1B7LWA5</accession>
<evidence type="ECO:0000259" key="3">
    <source>
        <dbReference type="Pfam" id="PF02557"/>
    </source>
</evidence>
<feature type="compositionally biased region" description="Low complexity" evidence="1">
    <location>
        <begin position="70"/>
        <end position="89"/>
    </location>
</feature>
<dbReference type="InterPro" id="IPR052179">
    <property type="entry name" value="DD-CPase-like"/>
</dbReference>
<keyword evidence="5" id="KW-1185">Reference proteome</keyword>
<dbReference type="CDD" id="cd14852">
    <property type="entry name" value="LD-carboxypeptidase"/>
    <property type="match status" value="1"/>
</dbReference>
<feature type="domain" description="D-alanyl-D-alanine carboxypeptidase-like core" evidence="3">
    <location>
        <begin position="195"/>
        <end position="321"/>
    </location>
</feature>
<dbReference type="EMBL" id="LXEY01000022">
    <property type="protein sequence ID" value="OAV59337.1"/>
    <property type="molecule type" value="Genomic_DNA"/>
</dbReference>
<comment type="caution">
    <text evidence="4">The sequence shown here is derived from an EMBL/GenBank/DDBJ whole genome shotgun (WGS) entry which is preliminary data.</text>
</comment>
<dbReference type="RefSeq" id="WP_052505002.1">
    <property type="nucleotide sequence ID" value="NZ_LXEY01000022.1"/>
</dbReference>
<gene>
    <name evidence="4" type="ORF">A6F49_15885</name>
</gene>
<dbReference type="OrthoDB" id="9792074at2"/>
<keyword evidence="2" id="KW-0732">Signal</keyword>
<feature type="region of interest" description="Disordered" evidence="1">
    <location>
        <begin position="40"/>
        <end position="157"/>
    </location>
</feature>
<dbReference type="STRING" id="1837282.A6F49_15885"/>
<evidence type="ECO:0000313" key="4">
    <source>
        <dbReference type="EMBL" id="OAV59337.1"/>
    </source>
</evidence>
<dbReference type="InterPro" id="IPR003709">
    <property type="entry name" value="VanY-like_core_dom"/>
</dbReference>
<dbReference type="PROSITE" id="PS51257">
    <property type="entry name" value="PROKAR_LIPOPROTEIN"/>
    <property type="match status" value="1"/>
</dbReference>